<protein>
    <submittedName>
        <fullName evidence="1">Uncharacterized protein</fullName>
    </submittedName>
</protein>
<reference evidence="1 2" key="1">
    <citation type="journal article" date="2015" name="Genome Biol. Evol.">
        <title>Comparative Genomics of a Bacterivorous Green Alga Reveals Evolutionary Causalities and Consequences of Phago-Mixotrophic Mode of Nutrition.</title>
        <authorList>
            <person name="Burns J.A."/>
            <person name="Paasch A."/>
            <person name="Narechania A."/>
            <person name="Kim E."/>
        </authorList>
    </citation>
    <scope>NUCLEOTIDE SEQUENCE [LARGE SCALE GENOMIC DNA]</scope>
    <source>
        <strain evidence="1 2">PLY_AMNH</strain>
    </source>
</reference>
<accession>A0AAE0FDD4</accession>
<gene>
    <name evidence="1" type="ORF">CYMTET_33307</name>
</gene>
<dbReference type="EMBL" id="LGRX02020318">
    <property type="protein sequence ID" value="KAK3257618.1"/>
    <property type="molecule type" value="Genomic_DNA"/>
</dbReference>
<dbReference type="Proteomes" id="UP001190700">
    <property type="component" value="Unassembled WGS sequence"/>
</dbReference>
<proteinExistence type="predicted"/>
<organism evidence="1 2">
    <name type="scientific">Cymbomonas tetramitiformis</name>
    <dbReference type="NCBI Taxonomy" id="36881"/>
    <lineage>
        <taxon>Eukaryota</taxon>
        <taxon>Viridiplantae</taxon>
        <taxon>Chlorophyta</taxon>
        <taxon>Pyramimonadophyceae</taxon>
        <taxon>Pyramimonadales</taxon>
        <taxon>Pyramimonadaceae</taxon>
        <taxon>Cymbomonas</taxon>
    </lineage>
</organism>
<name>A0AAE0FDD4_9CHLO</name>
<dbReference type="AlphaFoldDB" id="A0AAE0FDD4"/>
<evidence type="ECO:0000313" key="1">
    <source>
        <dbReference type="EMBL" id="KAK3257618.1"/>
    </source>
</evidence>
<keyword evidence="2" id="KW-1185">Reference proteome</keyword>
<evidence type="ECO:0000313" key="2">
    <source>
        <dbReference type="Proteomes" id="UP001190700"/>
    </source>
</evidence>
<sequence>MLRHPSDQTLSLIERLQYLICFGNRDGQKRHALQVPYLLSLTSRDGRERAMALRPAFHRHGALESVRKR</sequence>
<comment type="caution">
    <text evidence="1">The sequence shown here is derived from an EMBL/GenBank/DDBJ whole genome shotgun (WGS) entry which is preliminary data.</text>
</comment>